<dbReference type="InterPro" id="IPR013608">
    <property type="entry name" value="VWA_N"/>
</dbReference>
<dbReference type="OrthoDB" id="8920393at2759"/>
<keyword evidence="10" id="KW-1185">Reference proteome</keyword>
<evidence type="ECO:0000256" key="3">
    <source>
        <dbReference type="ARBA" id="ARBA00022729"/>
    </source>
</evidence>
<dbReference type="PANTHER" id="PTHR10166:SF7">
    <property type="entry name" value="VOLTAGE-DEPENDENT CALCIUM CHANNEL SUBUNIT ALPHA-2_DELTA-2"/>
    <property type="match status" value="1"/>
</dbReference>
<evidence type="ECO:0000259" key="8">
    <source>
        <dbReference type="Pfam" id="PF08399"/>
    </source>
</evidence>
<dbReference type="PANTHER" id="PTHR10166">
    <property type="entry name" value="VOLTAGE-DEPENDENT CALCIUM CHANNEL SUBUNIT ALPHA-2/DELTA-RELATED"/>
    <property type="match status" value="1"/>
</dbReference>
<evidence type="ECO:0000256" key="4">
    <source>
        <dbReference type="ARBA" id="ARBA00022837"/>
    </source>
</evidence>
<evidence type="ECO:0000313" key="9">
    <source>
        <dbReference type="EMBL" id="GCB72974.1"/>
    </source>
</evidence>
<evidence type="ECO:0000256" key="5">
    <source>
        <dbReference type="ARBA" id="ARBA00022989"/>
    </source>
</evidence>
<dbReference type="STRING" id="75743.A0A401PIN3"/>
<feature type="domain" description="VWA N-terminal" evidence="8">
    <location>
        <begin position="34"/>
        <end position="117"/>
    </location>
</feature>
<reference evidence="9 10" key="1">
    <citation type="journal article" date="2018" name="Nat. Ecol. Evol.">
        <title>Shark genomes provide insights into elasmobranch evolution and the origin of vertebrates.</title>
        <authorList>
            <person name="Hara Y"/>
            <person name="Yamaguchi K"/>
            <person name="Onimaru K"/>
            <person name="Kadota M"/>
            <person name="Koyanagi M"/>
            <person name="Keeley SD"/>
            <person name="Tatsumi K"/>
            <person name="Tanaka K"/>
            <person name="Motone F"/>
            <person name="Kageyama Y"/>
            <person name="Nozu R"/>
            <person name="Adachi N"/>
            <person name="Nishimura O"/>
            <person name="Nakagawa R"/>
            <person name="Tanegashima C"/>
            <person name="Kiyatake I"/>
            <person name="Matsumoto R"/>
            <person name="Murakumo K"/>
            <person name="Nishida K"/>
            <person name="Terakita A"/>
            <person name="Kuratani S"/>
            <person name="Sato K"/>
            <person name="Hyodo S Kuraku.S."/>
        </authorList>
    </citation>
    <scope>NUCLEOTIDE SEQUENCE [LARGE SCALE GENOMIC DNA]</scope>
</reference>
<dbReference type="Proteomes" id="UP000288216">
    <property type="component" value="Unassembled WGS sequence"/>
</dbReference>
<dbReference type="Pfam" id="PF08399">
    <property type="entry name" value="VWA_N"/>
    <property type="match status" value="1"/>
</dbReference>
<comment type="caution">
    <text evidence="9">The sequence shown here is derived from an EMBL/GenBank/DDBJ whole genome shotgun (WGS) entry which is preliminary data.</text>
</comment>
<evidence type="ECO:0000256" key="7">
    <source>
        <dbReference type="ARBA" id="ARBA00023180"/>
    </source>
</evidence>
<dbReference type="EMBL" id="BFAA01002227">
    <property type="protein sequence ID" value="GCB72974.1"/>
    <property type="molecule type" value="Genomic_DNA"/>
</dbReference>
<accession>A0A401PIN3</accession>
<gene>
    <name evidence="9" type="ORF">scyTo_0006564</name>
</gene>
<comment type="subcellular location">
    <subcellularLocation>
        <location evidence="1">Membrane</location>
        <topology evidence="1">Single-pass type I membrane protein</topology>
    </subcellularLocation>
</comment>
<name>A0A401PIN3_SCYTO</name>
<dbReference type="GO" id="GO:0005245">
    <property type="term" value="F:voltage-gated calcium channel activity"/>
    <property type="evidence" value="ECO:0007669"/>
    <property type="project" value="TreeGrafter"/>
</dbReference>
<proteinExistence type="predicted"/>
<keyword evidence="4" id="KW-0106">Calcium</keyword>
<keyword evidence="6" id="KW-0472">Membrane</keyword>
<evidence type="ECO:0000256" key="1">
    <source>
        <dbReference type="ARBA" id="ARBA00004479"/>
    </source>
</evidence>
<keyword evidence="2" id="KW-0812">Transmembrane</keyword>
<organism evidence="9 10">
    <name type="scientific">Scyliorhinus torazame</name>
    <name type="common">Cloudy catshark</name>
    <name type="synonym">Catulus torazame</name>
    <dbReference type="NCBI Taxonomy" id="75743"/>
    <lineage>
        <taxon>Eukaryota</taxon>
        <taxon>Metazoa</taxon>
        <taxon>Chordata</taxon>
        <taxon>Craniata</taxon>
        <taxon>Vertebrata</taxon>
        <taxon>Chondrichthyes</taxon>
        <taxon>Elasmobranchii</taxon>
        <taxon>Galeomorphii</taxon>
        <taxon>Galeoidea</taxon>
        <taxon>Carcharhiniformes</taxon>
        <taxon>Scyliorhinidae</taxon>
        <taxon>Scyliorhinus</taxon>
    </lineage>
</organism>
<dbReference type="GO" id="GO:0005891">
    <property type="term" value="C:voltage-gated calcium channel complex"/>
    <property type="evidence" value="ECO:0007669"/>
    <property type="project" value="TreeGrafter"/>
</dbReference>
<evidence type="ECO:0000256" key="6">
    <source>
        <dbReference type="ARBA" id="ARBA00023136"/>
    </source>
</evidence>
<keyword evidence="3" id="KW-0732">Signal</keyword>
<evidence type="ECO:0000313" key="10">
    <source>
        <dbReference type="Proteomes" id="UP000288216"/>
    </source>
</evidence>
<protein>
    <recommendedName>
        <fullName evidence="8">VWA N-terminal domain-containing protein</fullName>
    </recommendedName>
</protein>
<keyword evidence="7" id="KW-0325">Glycoprotein</keyword>
<dbReference type="AlphaFoldDB" id="A0A401PIN3"/>
<keyword evidence="5" id="KW-1133">Transmembrane helix</keyword>
<dbReference type="InterPro" id="IPR051173">
    <property type="entry name" value="Ca_channel_alpha-2/delta"/>
</dbReference>
<evidence type="ECO:0000256" key="2">
    <source>
        <dbReference type="ARBA" id="ARBA00022692"/>
    </source>
</evidence>
<sequence length="121" mass="13610">MEPLFITQVVLIQRGAEAGLDGFNLGGDRDDENSDGEQMNPLKLEFVDDPNFKVKVNYSYMAVQIPTDIYKGSTVILNELNWTAALEDVFKRNREEDPSLLWQVFGSATGVTRYYPGKSVT</sequence>